<feature type="compositionally biased region" description="Basic and acidic residues" evidence="1">
    <location>
        <begin position="167"/>
        <end position="180"/>
    </location>
</feature>
<dbReference type="EMBL" id="JAPEUY010000019">
    <property type="protein sequence ID" value="KAJ4363605.1"/>
    <property type="molecule type" value="Genomic_DNA"/>
</dbReference>
<feature type="region of interest" description="Disordered" evidence="1">
    <location>
        <begin position="159"/>
        <end position="235"/>
    </location>
</feature>
<proteinExistence type="predicted"/>
<comment type="caution">
    <text evidence="2">The sequence shown here is derived from an EMBL/GenBank/DDBJ whole genome shotgun (WGS) entry which is preliminary data.</text>
</comment>
<feature type="compositionally biased region" description="Basic and acidic residues" evidence="1">
    <location>
        <begin position="193"/>
        <end position="211"/>
    </location>
</feature>
<feature type="compositionally biased region" description="Basic and acidic residues" evidence="1">
    <location>
        <begin position="100"/>
        <end position="128"/>
    </location>
</feature>
<feature type="region of interest" description="Disordered" evidence="1">
    <location>
        <begin position="24"/>
        <end position="64"/>
    </location>
</feature>
<name>A0A9W8Y081_9PLEO</name>
<gene>
    <name evidence="2" type="ORF">N0V83_009901</name>
</gene>
<feature type="compositionally biased region" description="Low complexity" evidence="1">
    <location>
        <begin position="375"/>
        <end position="390"/>
    </location>
</feature>
<protein>
    <submittedName>
        <fullName evidence="2">Uncharacterized protein</fullName>
    </submittedName>
</protein>
<reference evidence="2" key="1">
    <citation type="submission" date="2022-10" db="EMBL/GenBank/DDBJ databases">
        <title>Tapping the CABI collections for fungal endophytes: first genome assemblies for Collariella, Neodidymelliopsis, Ascochyta clinopodiicola, Didymella pomorum, Didymosphaeria variabile, Neocosmospora piperis and Neocucurbitaria cava.</title>
        <authorList>
            <person name="Hill R."/>
        </authorList>
    </citation>
    <scope>NUCLEOTIDE SEQUENCE</scope>
    <source>
        <strain evidence="2">IMI 356814</strain>
    </source>
</reference>
<feature type="region of interest" description="Disordered" evidence="1">
    <location>
        <begin position="247"/>
        <end position="582"/>
    </location>
</feature>
<dbReference type="Proteomes" id="UP001140560">
    <property type="component" value="Unassembled WGS sequence"/>
</dbReference>
<evidence type="ECO:0000256" key="1">
    <source>
        <dbReference type="SAM" id="MobiDB-lite"/>
    </source>
</evidence>
<feature type="compositionally biased region" description="Polar residues" evidence="1">
    <location>
        <begin position="24"/>
        <end position="36"/>
    </location>
</feature>
<feature type="compositionally biased region" description="Basic and acidic residues" evidence="1">
    <location>
        <begin position="289"/>
        <end position="301"/>
    </location>
</feature>
<dbReference type="AlphaFoldDB" id="A0A9W8Y081"/>
<keyword evidence="3" id="KW-1185">Reference proteome</keyword>
<feature type="compositionally biased region" description="Basic and acidic residues" evidence="1">
    <location>
        <begin position="420"/>
        <end position="435"/>
    </location>
</feature>
<sequence length="626" mass="69846">MKRKFSFNLAPVVSASTHFSEALPSLTSVQKLSGKSDTAEKEAPEPTPSHSQSSSQSHRRHNSKDTICDYSAYINRRVLDEDTEQELRIACRLILQNFKPSDHGMENTDPKLDFGGLERRKDPRENRQHREHKSQTADVIVRMPTGAPAELTSNFVARKPSTRTKTRTRDKADMEIRQRTQGDLPARANSSRKRADFGWLDDRDDKREQNLRKFGKSPSMDLPRPAALNVDGDSGVSTPVTVASTLAYSKQPSTAPTSASLPSGRSSNRRSRQLENPAAVADAQAAEWMRQELDKRRKEEASEPQARPSTAVRPPSRTASIKNNIKEYVFPGTRSRNLSRAQSTESLRTTDSQDPSQDPQRSGSAMGWRSWALPRRSGSRSNSRPGTSRGQSEEPEEKKKQDPKVVNLNRDLPPLPSLDTWKDPEPEPSKEDVAKSPRSPTSAAHIASLMRQQEPTQERSPARGREQHRRSRSDTLAVQYANAYPVRVSSHNKDVLQAAPQPTRATPVPESAIDTSRLEPGSSTHARTRSGDSLLSPTSPNGQSSLEVPSSFSRTISVDASSHSMTSREAKTSKREEQKSRLKKVFTGWMHKKDKKDDWMHRIEKEGVKEGVIVQDGSHVAPVVRY</sequence>
<accession>A0A9W8Y081</accession>
<feature type="compositionally biased region" description="Polar residues" evidence="1">
    <location>
        <begin position="521"/>
        <end position="565"/>
    </location>
</feature>
<evidence type="ECO:0000313" key="2">
    <source>
        <dbReference type="EMBL" id="KAJ4363605.1"/>
    </source>
</evidence>
<feature type="compositionally biased region" description="Low complexity" evidence="1">
    <location>
        <begin position="252"/>
        <end position="263"/>
    </location>
</feature>
<feature type="compositionally biased region" description="Basic and acidic residues" evidence="1">
    <location>
        <begin position="566"/>
        <end position="580"/>
    </location>
</feature>
<organism evidence="2 3">
    <name type="scientific">Neocucurbitaria cava</name>
    <dbReference type="NCBI Taxonomy" id="798079"/>
    <lineage>
        <taxon>Eukaryota</taxon>
        <taxon>Fungi</taxon>
        <taxon>Dikarya</taxon>
        <taxon>Ascomycota</taxon>
        <taxon>Pezizomycotina</taxon>
        <taxon>Dothideomycetes</taxon>
        <taxon>Pleosporomycetidae</taxon>
        <taxon>Pleosporales</taxon>
        <taxon>Pleosporineae</taxon>
        <taxon>Cucurbitariaceae</taxon>
        <taxon>Neocucurbitaria</taxon>
    </lineage>
</organism>
<feature type="compositionally biased region" description="Basic and acidic residues" evidence="1">
    <location>
        <begin position="456"/>
        <end position="465"/>
    </location>
</feature>
<dbReference type="OrthoDB" id="5430532at2759"/>
<evidence type="ECO:0000313" key="3">
    <source>
        <dbReference type="Proteomes" id="UP001140560"/>
    </source>
</evidence>
<feature type="region of interest" description="Disordered" evidence="1">
    <location>
        <begin position="100"/>
        <end position="135"/>
    </location>
</feature>
<feature type="compositionally biased region" description="Polar residues" evidence="1">
    <location>
        <begin position="334"/>
        <end position="363"/>
    </location>
</feature>